<proteinExistence type="predicted"/>
<dbReference type="EMBL" id="CP158367">
    <property type="protein sequence ID" value="XBX75393.1"/>
    <property type="molecule type" value="Genomic_DNA"/>
</dbReference>
<name>A0AAU7VQ16_9FIRM</name>
<evidence type="ECO:0000313" key="5">
    <source>
        <dbReference type="EMBL" id="XBX75824.1"/>
    </source>
</evidence>
<feature type="domain" description="Integrase catalytic" evidence="1">
    <location>
        <begin position="141"/>
        <end position="309"/>
    </location>
</feature>
<dbReference type="PANTHER" id="PTHR47515:SF2">
    <property type="entry name" value="INTEGRASE CORE DOMAIN PROTEIN"/>
    <property type="match status" value="1"/>
</dbReference>
<dbReference type="GO" id="GO:0015074">
    <property type="term" value="P:DNA integration"/>
    <property type="evidence" value="ECO:0007669"/>
    <property type="project" value="InterPro"/>
</dbReference>
<dbReference type="EMBL" id="CP158367">
    <property type="protein sequence ID" value="XBX74028.1"/>
    <property type="molecule type" value="Genomic_DNA"/>
</dbReference>
<dbReference type="RefSeq" id="WP_350342451.1">
    <property type="nucleotide sequence ID" value="NZ_CP158367.1"/>
</dbReference>
<organism evidence="5">
    <name type="scientific">Proteinivorax tanatarense</name>
    <dbReference type="NCBI Taxonomy" id="1260629"/>
    <lineage>
        <taxon>Bacteria</taxon>
        <taxon>Bacillati</taxon>
        <taxon>Bacillota</taxon>
        <taxon>Clostridia</taxon>
        <taxon>Eubacteriales</taxon>
        <taxon>Proteinivoracaceae</taxon>
        <taxon>Proteinivorax</taxon>
    </lineage>
</organism>
<dbReference type="InterPro" id="IPR036388">
    <property type="entry name" value="WH-like_DNA-bd_sf"/>
</dbReference>
<dbReference type="PROSITE" id="PS50994">
    <property type="entry name" value="INTEGRASE"/>
    <property type="match status" value="1"/>
</dbReference>
<dbReference type="InterPro" id="IPR036397">
    <property type="entry name" value="RNaseH_sf"/>
</dbReference>
<dbReference type="SUPFAM" id="SSF46689">
    <property type="entry name" value="Homeodomain-like"/>
    <property type="match status" value="1"/>
</dbReference>
<dbReference type="PANTHER" id="PTHR47515">
    <property type="entry name" value="LOW CALCIUM RESPONSE LOCUS PROTEIN T"/>
    <property type="match status" value="1"/>
</dbReference>
<dbReference type="Pfam" id="PF13683">
    <property type="entry name" value="rve_3"/>
    <property type="match status" value="1"/>
</dbReference>
<dbReference type="Gene3D" id="1.10.10.10">
    <property type="entry name" value="Winged helix-like DNA-binding domain superfamily/Winged helix DNA-binding domain"/>
    <property type="match status" value="1"/>
</dbReference>
<dbReference type="EMBL" id="CP158367">
    <property type="protein sequence ID" value="XBX73689.1"/>
    <property type="molecule type" value="Genomic_DNA"/>
</dbReference>
<protein>
    <submittedName>
        <fullName evidence="5">IS481 family transposase</fullName>
    </submittedName>
</protein>
<reference evidence="5" key="2">
    <citation type="submission" date="2024-06" db="EMBL/GenBank/DDBJ databases">
        <authorList>
            <person name="Petrova K.O."/>
            <person name="Toshchakov S.V."/>
            <person name="Boltjanskaja Y.V."/>
            <person name="Kevbrin V."/>
        </authorList>
    </citation>
    <scope>NUCLEOTIDE SEQUENCE</scope>
    <source>
        <strain evidence="5">Z-910T</strain>
    </source>
</reference>
<dbReference type="Gene3D" id="3.30.420.10">
    <property type="entry name" value="Ribonuclease H-like superfamily/Ribonuclease H"/>
    <property type="match status" value="1"/>
</dbReference>
<dbReference type="Pfam" id="PF13565">
    <property type="entry name" value="HTH_32"/>
    <property type="match status" value="1"/>
</dbReference>
<reference evidence="5" key="1">
    <citation type="journal article" date="2013" name="Extremophiles">
        <title>Proteinivorax tanatarense gen. nov., sp. nov., an anaerobic, haloalkaliphilic, proteolytic bacterium isolated from a decaying algal bloom, and proposal of Proteinivoraceae fam. nov.</title>
        <authorList>
            <person name="Kevbrin V."/>
            <person name="Boltyanskaya Y."/>
            <person name="Zhilina T."/>
            <person name="Kolganova T."/>
            <person name="Lavrentjeva E."/>
            <person name="Kuznetsov B."/>
        </authorList>
    </citation>
    <scope>NUCLEOTIDE SEQUENCE</scope>
    <source>
        <strain evidence="5">Z-910T</strain>
    </source>
</reference>
<dbReference type="InterPro" id="IPR012337">
    <property type="entry name" value="RNaseH-like_sf"/>
</dbReference>
<evidence type="ECO:0000259" key="1">
    <source>
        <dbReference type="PROSITE" id="PS50994"/>
    </source>
</evidence>
<dbReference type="GO" id="GO:0003676">
    <property type="term" value="F:nucleic acid binding"/>
    <property type="evidence" value="ECO:0007669"/>
    <property type="project" value="InterPro"/>
</dbReference>
<dbReference type="InterPro" id="IPR009057">
    <property type="entry name" value="Homeodomain-like_sf"/>
</dbReference>
<evidence type="ECO:0000313" key="4">
    <source>
        <dbReference type="EMBL" id="XBX75393.1"/>
    </source>
</evidence>
<dbReference type="InterPro" id="IPR001584">
    <property type="entry name" value="Integrase_cat-core"/>
</dbReference>
<accession>A0AAU7VQ16</accession>
<sequence length="396" mass="46704">MPWEEKSKVDQREEFVNRALTEKISFTDLCAEYGISRNTGYKWKHRYEQYGLQGLRDLSKRPKESPQKLSEDCIIKILNIKHAHPSWGARKIQKIFEKNYPFESVPSESSIKRIFEKAGLVKKRRVKRADTNQDALRQLIQPEKPNDVWSVDFKGWWYSTDNKKCDPLTIRDDDSRYLLATRLLQRQATEPVKEVFEEVFKKYGLPKTIRSDNGTPFAHRGSLLGLTRLSAWWMSLGIIPDRTEVAKPQQNGGHERMHRDLKAEVQKINNSTYSHNQKIVEEWRREFNHVRPHEALDYQTPSDRYTPSEIKYNGNVDEIIYPVSFERRKVNSNGAVKIKSIEITLSYALYGYHVGLSQKDEHNRLNVWFNRFLLGEIDLQTYKFYTIQNEENNKKC</sequence>
<gene>
    <name evidence="4" type="ORF">PRVXT_000512</name>
    <name evidence="5" type="ORF">PRVXT_000981</name>
    <name evidence="2" type="ORF">PRVXT_001689</name>
    <name evidence="3" type="ORF">PRVXT_002047</name>
</gene>
<dbReference type="AlphaFoldDB" id="A0AAU7VQ16"/>
<dbReference type="SUPFAM" id="SSF53098">
    <property type="entry name" value="Ribonuclease H-like"/>
    <property type="match status" value="1"/>
</dbReference>
<evidence type="ECO:0000313" key="2">
    <source>
        <dbReference type="EMBL" id="XBX73689.1"/>
    </source>
</evidence>
<dbReference type="EMBL" id="CP158367">
    <property type="protein sequence ID" value="XBX75824.1"/>
    <property type="molecule type" value="Genomic_DNA"/>
</dbReference>
<evidence type="ECO:0000313" key="3">
    <source>
        <dbReference type="EMBL" id="XBX74028.1"/>
    </source>
</evidence>